<protein>
    <recommendedName>
        <fullName evidence="2">histidine kinase</fullName>
        <ecNumber evidence="2">2.7.13.3</ecNumber>
    </recommendedName>
</protein>
<dbReference type="OrthoDB" id="9809670at2"/>
<dbReference type="InterPro" id="IPR011006">
    <property type="entry name" value="CheY-like_superfamily"/>
</dbReference>
<dbReference type="InterPro" id="IPR003594">
    <property type="entry name" value="HATPase_dom"/>
</dbReference>
<dbReference type="InterPro" id="IPR011110">
    <property type="entry name" value="Reg_prop"/>
</dbReference>
<organism evidence="12 13">
    <name type="scientific">Sphingobacterium gobiense</name>
    <dbReference type="NCBI Taxonomy" id="1382456"/>
    <lineage>
        <taxon>Bacteria</taxon>
        <taxon>Pseudomonadati</taxon>
        <taxon>Bacteroidota</taxon>
        <taxon>Sphingobacteriia</taxon>
        <taxon>Sphingobacteriales</taxon>
        <taxon>Sphingobacteriaceae</taxon>
        <taxon>Sphingobacterium</taxon>
    </lineage>
</organism>
<dbReference type="Pfam" id="PF02518">
    <property type="entry name" value="HATPase_c"/>
    <property type="match status" value="1"/>
</dbReference>
<dbReference type="PANTHER" id="PTHR43547:SF2">
    <property type="entry name" value="HYBRID SIGNAL TRANSDUCTION HISTIDINE KINASE C"/>
    <property type="match status" value="1"/>
</dbReference>
<dbReference type="InterPro" id="IPR018060">
    <property type="entry name" value="HTH_AraC"/>
</dbReference>
<evidence type="ECO:0000313" key="13">
    <source>
        <dbReference type="Proteomes" id="UP000238642"/>
    </source>
</evidence>
<dbReference type="Gene3D" id="1.10.10.60">
    <property type="entry name" value="Homeodomain-like"/>
    <property type="match status" value="1"/>
</dbReference>
<gene>
    <name evidence="12" type="ORF">C5749_19235</name>
</gene>
<dbReference type="Pfam" id="PF00512">
    <property type="entry name" value="HisKA"/>
    <property type="match status" value="1"/>
</dbReference>
<evidence type="ECO:0000256" key="4">
    <source>
        <dbReference type="ARBA" id="ARBA00023015"/>
    </source>
</evidence>
<proteinExistence type="predicted"/>
<dbReference type="Gene3D" id="3.40.50.2300">
    <property type="match status" value="1"/>
</dbReference>
<dbReference type="InterPro" id="IPR004358">
    <property type="entry name" value="Sig_transdc_His_kin-like_C"/>
</dbReference>
<dbReference type="PROSITE" id="PS01124">
    <property type="entry name" value="HTH_ARAC_FAMILY_2"/>
    <property type="match status" value="1"/>
</dbReference>
<dbReference type="GO" id="GO:0043565">
    <property type="term" value="F:sequence-specific DNA binding"/>
    <property type="evidence" value="ECO:0007669"/>
    <property type="project" value="InterPro"/>
</dbReference>
<keyword evidence="8" id="KW-0732">Signal</keyword>
<dbReference type="PANTHER" id="PTHR43547">
    <property type="entry name" value="TWO-COMPONENT HISTIDINE KINASE"/>
    <property type="match status" value="1"/>
</dbReference>
<evidence type="ECO:0000256" key="2">
    <source>
        <dbReference type="ARBA" id="ARBA00012438"/>
    </source>
</evidence>
<comment type="caution">
    <text evidence="12">The sequence shown here is derived from an EMBL/GenBank/DDBJ whole genome shotgun (WGS) entry which is preliminary data.</text>
</comment>
<dbReference type="SUPFAM" id="SSF55874">
    <property type="entry name" value="ATPase domain of HSP90 chaperone/DNA topoisomerase II/histidine kinase"/>
    <property type="match status" value="1"/>
</dbReference>
<dbReference type="RefSeq" id="WP_105727843.1">
    <property type="nucleotide sequence ID" value="NZ_PVBS01000007.1"/>
</dbReference>
<feature type="chain" id="PRO_5015416974" description="histidine kinase" evidence="8">
    <location>
        <begin position="22"/>
        <end position="1414"/>
    </location>
</feature>
<feature type="transmembrane region" description="Helical" evidence="7">
    <location>
        <begin position="812"/>
        <end position="833"/>
    </location>
</feature>
<evidence type="ECO:0000313" key="12">
    <source>
        <dbReference type="EMBL" id="PRD50685.1"/>
    </source>
</evidence>
<dbReference type="Gene3D" id="2.130.10.10">
    <property type="entry name" value="YVTN repeat-like/Quinoprotein amine dehydrogenase"/>
    <property type="match status" value="2"/>
</dbReference>
<evidence type="ECO:0000256" key="6">
    <source>
        <dbReference type="PROSITE-ProRule" id="PRU00169"/>
    </source>
</evidence>
<dbReference type="SMART" id="SM00448">
    <property type="entry name" value="REC"/>
    <property type="match status" value="1"/>
</dbReference>
<dbReference type="Pfam" id="PF00072">
    <property type="entry name" value="Response_reg"/>
    <property type="match status" value="1"/>
</dbReference>
<dbReference type="PRINTS" id="PR00344">
    <property type="entry name" value="BCTRLSENSOR"/>
</dbReference>
<dbReference type="FunFam" id="1.10.287.130:FF:000045">
    <property type="entry name" value="Two-component system sensor histidine kinase/response regulator"/>
    <property type="match status" value="1"/>
</dbReference>
<dbReference type="SUPFAM" id="SSF63829">
    <property type="entry name" value="Calcium-dependent phosphotriesterase"/>
    <property type="match status" value="3"/>
</dbReference>
<evidence type="ECO:0000259" key="10">
    <source>
        <dbReference type="PROSITE" id="PS50109"/>
    </source>
</evidence>
<dbReference type="Gene3D" id="1.10.287.130">
    <property type="match status" value="1"/>
</dbReference>
<dbReference type="Gene3D" id="2.60.40.10">
    <property type="entry name" value="Immunoglobulins"/>
    <property type="match status" value="1"/>
</dbReference>
<sequence>MKISLNILLLCLCLTSKFLYAQPFADQVKFVHVSTKDGLSQSSIFAIAQDHLDLMWIGTRDGLNKYDAHRFVTYRNVLSDSTSLSDNYVTAVYEDSDNRLWIGTGQGINLYDRKSDRFVRVPLVGGEAPQPFIYAIDQDRNGNVWFCSSAGLFLLKSNPENQLQCFLIFNGRNIAGQTFPPGSGNVQQIYQDSRGRHWLSTTNGVYVFEGLSRQSNPKLIYDIQQRSGILNSADVRFVYEMKPGIFWMGTKEGGINVYEEEKDTFCYITNDEFAGNRQATLSSNDVRSLVRDRQGGYWIGTINGLNYYDEKLGFVTFLKNEHDTYSLADNSIRPIFQDRRGSIWVGTYYGGISIFDRHLAKFQHYEKNGHNDHLSYSVVSGIVQDRQGGFWIGYEGGGLDYMASDRRVKRHYKHKRGDSLSLSNNHVKHIYLDSDENLWVGTYTGGLNLLKKGGQGFVHYKHNPDDISSLSNNNVYSITEDKSGNLWIGTYGGGLNVKKAGTDGYFENYRSTNKERYRLSSDLVRIVYLDSRENLWVGTEDGLHVQWAGAERFDVFHPQPDNPHSISGNVILSVYEDEKGRLWVGTSMHGLNEFRYATKDFRRIGTANGLPGNNVVGIAEEGGVLWLSTNNGICAFDPSTDEIVSYNLKDGLHGNEFSVGAVCRSRGGELLLGGTHGITAFYPSKISRSGFRPKMIFSEVRVHNKVLLPESSQLSNQHISMAKEVLLSHRDNNVSIDFATLNYITPEKNKYAYRLEALEEDWNYVNVPTATYTNLHPGTYVLEVKGTTNDGVWSEEVGKLRLVVLPPWWATWWAYTTYIGTCLVLLFMVWRFFHARRELQYQLRLKQIEAANEKKMADIKANFYTHISHELRTPLTLILGPVHQMLSETDENDSRRSTLQVVRQNAQRLLRLVNELLDSRKNELNLIRLNVSEYPLLDLVQEVLASFQEEIRAKGVTIELKYKEPVPVVWLDYTQMEKVFFNLLGNALRFVPQGGRVWIHLSVAAEIAGEGVVCVEIGDNGPGIMEEHLPFIFELFYQSKSSSAPKNRYGSGLGLALTRDIIHLHGGKIKASSQHEESSTDSFTVFTVEIPLGKMHFDTDNVDFVDTVKQEANRGGSKKTPMDFLTHGVLTDGPNIEKGTDRALVLVVDDNEDILQFLQQELVKEYKVVTARDGEQAWEIVHKRLPDVVISDVMMPDMDGACLTNLIKSNEMTAHIPVILLTALSSEEDMLVGMGAGSDDYLTKPIHVDLLMIKIQNILYTKKSARRWFIRKYMLTTEDKASEKPNEQQLFLNRIVNIIESRLSSEDLNVMQLSSELGMSRPVLYKKIKQLTGMSIIELINMLRLRRATELFNRESLGISDIAYQVGYSDPKWFSKTFKSYYGITPKKFSEMAPAEKARIIDEHNLFHIFQNRN</sequence>
<dbReference type="InterPro" id="IPR005467">
    <property type="entry name" value="His_kinase_dom"/>
</dbReference>
<comment type="catalytic activity">
    <reaction evidence="1">
        <text>ATP + protein L-histidine = ADP + protein N-phospho-L-histidine.</text>
        <dbReference type="EC" id="2.7.13.3"/>
    </reaction>
</comment>
<feature type="signal peptide" evidence="8">
    <location>
        <begin position="1"/>
        <end position="21"/>
    </location>
</feature>
<dbReference type="FunFam" id="2.60.40.10:FF:000791">
    <property type="entry name" value="Two-component system sensor histidine kinase/response regulator"/>
    <property type="match status" value="1"/>
</dbReference>
<dbReference type="Pfam" id="PF07494">
    <property type="entry name" value="Reg_prop"/>
    <property type="match status" value="6"/>
</dbReference>
<accession>A0A2S9JCV5</accession>
<evidence type="ECO:0000259" key="9">
    <source>
        <dbReference type="PROSITE" id="PS01124"/>
    </source>
</evidence>
<keyword evidence="7" id="KW-0812">Transmembrane</keyword>
<dbReference type="InterPro" id="IPR036890">
    <property type="entry name" value="HATPase_C_sf"/>
</dbReference>
<evidence type="ECO:0000259" key="11">
    <source>
        <dbReference type="PROSITE" id="PS50110"/>
    </source>
</evidence>
<feature type="modified residue" description="4-aspartylphosphate" evidence="6">
    <location>
        <position position="1192"/>
    </location>
</feature>
<evidence type="ECO:0000256" key="7">
    <source>
        <dbReference type="SAM" id="Phobius"/>
    </source>
</evidence>
<dbReference type="SUPFAM" id="SSF46689">
    <property type="entry name" value="Homeodomain-like"/>
    <property type="match status" value="1"/>
</dbReference>
<dbReference type="Proteomes" id="UP000238642">
    <property type="component" value="Unassembled WGS sequence"/>
</dbReference>
<evidence type="ECO:0000256" key="8">
    <source>
        <dbReference type="SAM" id="SignalP"/>
    </source>
</evidence>
<dbReference type="SMART" id="SM00388">
    <property type="entry name" value="HisKA"/>
    <property type="match status" value="1"/>
</dbReference>
<dbReference type="InterPro" id="IPR003661">
    <property type="entry name" value="HisK_dim/P_dom"/>
</dbReference>
<dbReference type="InterPro" id="IPR015943">
    <property type="entry name" value="WD40/YVTN_repeat-like_dom_sf"/>
</dbReference>
<reference evidence="12 13" key="1">
    <citation type="submission" date="2018-02" db="EMBL/GenBank/DDBJ databases">
        <title>The draft genome of Sphingobacterium gobiense H7.</title>
        <authorList>
            <person name="Li L."/>
            <person name="Liu L."/>
            <person name="Zhang X."/>
            <person name="Wang T."/>
            <person name="Liang L."/>
        </authorList>
    </citation>
    <scope>NUCLEOTIDE SEQUENCE [LARGE SCALE GENOMIC DNA]</scope>
    <source>
        <strain evidence="12 13">ACCC 05757</strain>
    </source>
</reference>
<feature type="domain" description="Histidine kinase" evidence="10">
    <location>
        <begin position="866"/>
        <end position="1094"/>
    </location>
</feature>
<evidence type="ECO:0000256" key="1">
    <source>
        <dbReference type="ARBA" id="ARBA00000085"/>
    </source>
</evidence>
<dbReference type="CDD" id="cd00075">
    <property type="entry name" value="HATPase"/>
    <property type="match status" value="1"/>
</dbReference>
<keyword evidence="7" id="KW-1133">Transmembrane helix</keyword>
<dbReference type="SUPFAM" id="SSF47384">
    <property type="entry name" value="Homodimeric domain of signal transducing histidine kinase"/>
    <property type="match status" value="1"/>
</dbReference>
<dbReference type="InterPro" id="IPR001789">
    <property type="entry name" value="Sig_transdc_resp-reg_receiver"/>
</dbReference>
<dbReference type="GO" id="GO:0003700">
    <property type="term" value="F:DNA-binding transcription factor activity"/>
    <property type="evidence" value="ECO:0007669"/>
    <property type="project" value="InterPro"/>
</dbReference>
<dbReference type="InterPro" id="IPR013783">
    <property type="entry name" value="Ig-like_fold"/>
</dbReference>
<dbReference type="EC" id="2.7.13.3" evidence="2"/>
<name>A0A2S9JCV5_9SPHI</name>
<keyword evidence="3 6" id="KW-0597">Phosphoprotein</keyword>
<dbReference type="Gene3D" id="3.30.565.10">
    <property type="entry name" value="Histidine kinase-like ATPase, C-terminal domain"/>
    <property type="match status" value="1"/>
</dbReference>
<dbReference type="Pfam" id="PF07495">
    <property type="entry name" value="Y_Y_Y"/>
    <property type="match status" value="1"/>
</dbReference>
<dbReference type="SMART" id="SM00387">
    <property type="entry name" value="HATPase_c"/>
    <property type="match status" value="1"/>
</dbReference>
<evidence type="ECO:0000256" key="3">
    <source>
        <dbReference type="ARBA" id="ARBA00022553"/>
    </source>
</evidence>
<keyword evidence="13" id="KW-1185">Reference proteome</keyword>
<dbReference type="GO" id="GO:0000155">
    <property type="term" value="F:phosphorelay sensor kinase activity"/>
    <property type="evidence" value="ECO:0007669"/>
    <property type="project" value="InterPro"/>
</dbReference>
<evidence type="ECO:0000256" key="5">
    <source>
        <dbReference type="ARBA" id="ARBA00023163"/>
    </source>
</evidence>
<keyword evidence="5" id="KW-0804">Transcription</keyword>
<dbReference type="SMART" id="SM00342">
    <property type="entry name" value="HTH_ARAC"/>
    <property type="match status" value="1"/>
</dbReference>
<feature type="domain" description="HTH araC/xylS-type" evidence="9">
    <location>
        <begin position="1293"/>
        <end position="1392"/>
    </location>
</feature>
<dbReference type="PROSITE" id="PS50110">
    <property type="entry name" value="RESPONSE_REGULATORY"/>
    <property type="match status" value="1"/>
</dbReference>
<dbReference type="CDD" id="cd00082">
    <property type="entry name" value="HisKA"/>
    <property type="match status" value="1"/>
</dbReference>
<keyword evidence="7" id="KW-0472">Membrane</keyword>
<dbReference type="InterPro" id="IPR009057">
    <property type="entry name" value="Homeodomain-like_sf"/>
</dbReference>
<dbReference type="Pfam" id="PF12833">
    <property type="entry name" value="HTH_18"/>
    <property type="match status" value="1"/>
</dbReference>
<feature type="domain" description="Response regulatory" evidence="11">
    <location>
        <begin position="1144"/>
        <end position="1259"/>
    </location>
</feature>
<dbReference type="PROSITE" id="PS50109">
    <property type="entry name" value="HIS_KIN"/>
    <property type="match status" value="1"/>
</dbReference>
<dbReference type="SUPFAM" id="SSF52172">
    <property type="entry name" value="CheY-like"/>
    <property type="match status" value="1"/>
</dbReference>
<dbReference type="InterPro" id="IPR036097">
    <property type="entry name" value="HisK_dim/P_sf"/>
</dbReference>
<dbReference type="EMBL" id="PVBS01000007">
    <property type="protein sequence ID" value="PRD50685.1"/>
    <property type="molecule type" value="Genomic_DNA"/>
</dbReference>
<dbReference type="InterPro" id="IPR011123">
    <property type="entry name" value="Y_Y_Y"/>
</dbReference>
<keyword evidence="4" id="KW-0805">Transcription regulation</keyword>